<name>A0A5K0V9U4_9MAGN</name>
<dbReference type="GO" id="GO:0005886">
    <property type="term" value="C:plasma membrane"/>
    <property type="evidence" value="ECO:0007669"/>
    <property type="project" value="TreeGrafter"/>
</dbReference>
<evidence type="ECO:0000256" key="2">
    <source>
        <dbReference type="ARBA" id="ARBA00023136"/>
    </source>
</evidence>
<keyword evidence="3" id="KW-1133">Transmembrane helix</keyword>
<keyword evidence="3" id="KW-0812">Transmembrane</keyword>
<dbReference type="AlphaFoldDB" id="A0A5K0V9U4"/>
<dbReference type="EMBL" id="LR721774">
    <property type="protein sequence ID" value="VVV37681.1"/>
    <property type="molecule type" value="Genomic_DNA"/>
</dbReference>
<protein>
    <recommendedName>
        <fullName evidence="5">Late embryogenesis abundant protein LEA-2 subgroup domain-containing protein</fullName>
    </recommendedName>
</protein>
<comment type="subcellular location">
    <subcellularLocation>
        <location evidence="1">Membrane</location>
    </subcellularLocation>
</comment>
<evidence type="ECO:0000256" key="3">
    <source>
        <dbReference type="SAM" id="Phobius"/>
    </source>
</evidence>
<accession>A0A5K0V9U4</accession>
<evidence type="ECO:0000256" key="1">
    <source>
        <dbReference type="ARBA" id="ARBA00004370"/>
    </source>
</evidence>
<gene>
    <name evidence="4" type="ORF">NYM_LOCUS1493</name>
</gene>
<evidence type="ECO:0000313" key="4">
    <source>
        <dbReference type="EMBL" id="VVV37681.1"/>
    </source>
</evidence>
<evidence type="ECO:0008006" key="5">
    <source>
        <dbReference type="Google" id="ProtNLM"/>
    </source>
</evidence>
<dbReference type="Gramene" id="NC1G0110320.1">
    <property type="protein sequence ID" value="NC1G0110320.1:cds"/>
    <property type="gene ID" value="NC1G0110320"/>
</dbReference>
<sequence>MAHSEPNHFNRTHPAAHHDIPLLPQYSGHKAGRSAGHCRTFVVLMYCTTIILAIVGAAVFLTLYVLRSRPVTYYVENAYLTEFNLTSKHTLRYHLNLDVNITNPHDNFGVYYQKLDTSAYYHEKLIGWVLLPGFYLRRKEAVMIHPAFGGQSVIVFSESSVVDFMEHRADGIYSIDVEIHAKMMLKIGAMMTHKFSQKIWCELMVPLVPSNNSGASRIGEFTRTECKVEFLNWLFPFNPFMDSSVIVNV</sequence>
<feature type="transmembrane region" description="Helical" evidence="3">
    <location>
        <begin position="43"/>
        <end position="66"/>
    </location>
</feature>
<organism evidence="4">
    <name type="scientific">Nymphaea colorata</name>
    <name type="common">pocket water lily</name>
    <dbReference type="NCBI Taxonomy" id="210225"/>
    <lineage>
        <taxon>Eukaryota</taxon>
        <taxon>Viridiplantae</taxon>
        <taxon>Streptophyta</taxon>
        <taxon>Embryophyta</taxon>
        <taxon>Tracheophyta</taxon>
        <taxon>Spermatophyta</taxon>
        <taxon>Magnoliopsida</taxon>
        <taxon>Nymphaeales</taxon>
        <taxon>Nymphaeaceae</taxon>
        <taxon>Nymphaea</taxon>
    </lineage>
</organism>
<dbReference type="GO" id="GO:0098542">
    <property type="term" value="P:defense response to other organism"/>
    <property type="evidence" value="ECO:0007669"/>
    <property type="project" value="InterPro"/>
</dbReference>
<dbReference type="OrthoDB" id="1889094at2759"/>
<proteinExistence type="predicted"/>
<dbReference type="PANTHER" id="PTHR31415:SF4">
    <property type="entry name" value="NDR1_HIN1-LIKE PROTEIN 3"/>
    <property type="match status" value="1"/>
</dbReference>
<dbReference type="InterPro" id="IPR044839">
    <property type="entry name" value="NDR1-like"/>
</dbReference>
<reference evidence="4" key="1">
    <citation type="submission" date="2019-09" db="EMBL/GenBank/DDBJ databases">
        <authorList>
            <person name="Zhang L."/>
        </authorList>
    </citation>
    <scope>NUCLEOTIDE SEQUENCE</scope>
</reference>
<dbReference type="GO" id="GO:0009506">
    <property type="term" value="C:plasmodesma"/>
    <property type="evidence" value="ECO:0007669"/>
    <property type="project" value="TreeGrafter"/>
</dbReference>
<dbReference type="OMA" id="VEIHAKM"/>
<keyword evidence="2 3" id="KW-0472">Membrane</keyword>
<dbReference type="PANTHER" id="PTHR31415">
    <property type="entry name" value="OS05G0367900 PROTEIN"/>
    <property type="match status" value="1"/>
</dbReference>